<evidence type="ECO:0000313" key="3">
    <source>
        <dbReference type="Proteomes" id="UP001642540"/>
    </source>
</evidence>
<name>A0ABP1RIT9_9HEXA</name>
<organism evidence="2 3">
    <name type="scientific">Orchesella dallaii</name>
    <dbReference type="NCBI Taxonomy" id="48710"/>
    <lineage>
        <taxon>Eukaryota</taxon>
        <taxon>Metazoa</taxon>
        <taxon>Ecdysozoa</taxon>
        <taxon>Arthropoda</taxon>
        <taxon>Hexapoda</taxon>
        <taxon>Collembola</taxon>
        <taxon>Entomobryomorpha</taxon>
        <taxon>Entomobryoidea</taxon>
        <taxon>Orchesellidae</taxon>
        <taxon>Orchesellinae</taxon>
        <taxon>Orchesella</taxon>
    </lineage>
</organism>
<dbReference type="Proteomes" id="UP001642540">
    <property type="component" value="Unassembled WGS sequence"/>
</dbReference>
<comment type="caution">
    <text evidence="2">The sequence shown here is derived from an EMBL/GenBank/DDBJ whole genome shotgun (WGS) entry which is preliminary data.</text>
</comment>
<dbReference type="PANTHER" id="PTHR36812:SF9">
    <property type="entry name" value="MYB-LIKE PROTEIN X ISOFORM X1"/>
    <property type="match status" value="1"/>
</dbReference>
<sequence>MMAESTSTAEKKNAEVLWFKRPGCSIWHPVERLKEEDLTENMKKQRNEFFLKVTNNSKKKQKEILKNETNDTAYVVQYFTPGDFHVLGKRDNVKKNVTNEKILAFVAQSISCMKKYSRNENIRPGESMSNLEKRLLNYAEAVIFFLPSSGDSSSLFSLFEREIPGFGSEMGGEGNEPIPSTSRAAAASNVASSAIAAPSETHSCNYCSYTASRLGTVMAHMTYCPERKRRRSLGPSRSHESATSMVKQEGEALATATPQQVEQRLAVVSDPLRGFVVEESMSGEEEVRTGEENTRFREVEGQVETDEQEEVPKDKKEEVTIEEQEEVQSDEQEEVPDEEQEEMSNDNMKEVTTEEQEEMPNDKKEEGTTEEQEEVQDEEQEEVQDEEQEEIPDEEQEEMPNDKKEEGTTEEQEEVQDEEQEEVSDEEQEEMPNDNKKEVTTDEQEEVPSDEQEDVSDEEQEEMTNDNKKEVPTDEQEEMPTDQKEKLPASEKLVAQTIVQEEQKTGCPEETQTGGEEVSTIRLDKEMQPEEEVQRFDGIKEPEKSVDEPPREDSEPGARMENNESESKPEKTPALIANRYVHMVPMEQEDGSIDYMILSMENMSEQPNVAYQPGEIDPGSSIIRMDKVTPIDSNERVKLKHPDRKETVFLDKPVQEPGDLVRAFLDPDLEDNVTPATPPTVHNQQELGAQAQVGLENLQAEARVTDQKEEREVSFYVDARTGLVYFADWASPEVREAITNAQVCYAEP</sequence>
<gene>
    <name evidence="2" type="ORF">ODALV1_LOCUS22722</name>
</gene>
<evidence type="ECO:0000313" key="2">
    <source>
        <dbReference type="EMBL" id="CAL8128963.1"/>
    </source>
</evidence>
<reference evidence="2 3" key="1">
    <citation type="submission" date="2024-08" db="EMBL/GenBank/DDBJ databases">
        <authorList>
            <person name="Cucini C."/>
            <person name="Frati F."/>
        </authorList>
    </citation>
    <scope>NUCLEOTIDE SEQUENCE [LARGE SCALE GENOMIC DNA]</scope>
</reference>
<feature type="compositionally biased region" description="Acidic residues" evidence="1">
    <location>
        <begin position="441"/>
        <end position="464"/>
    </location>
</feature>
<keyword evidence="3" id="KW-1185">Reference proteome</keyword>
<feature type="compositionally biased region" description="Acidic residues" evidence="1">
    <location>
        <begin position="320"/>
        <end position="344"/>
    </location>
</feature>
<proteinExistence type="predicted"/>
<evidence type="ECO:0000256" key="1">
    <source>
        <dbReference type="SAM" id="MobiDB-lite"/>
    </source>
</evidence>
<dbReference type="EMBL" id="CAXLJM020000075">
    <property type="protein sequence ID" value="CAL8128963.1"/>
    <property type="molecule type" value="Genomic_DNA"/>
</dbReference>
<feature type="compositionally biased region" description="Basic and acidic residues" evidence="1">
    <location>
        <begin position="285"/>
        <end position="300"/>
    </location>
</feature>
<feature type="region of interest" description="Disordered" evidence="1">
    <location>
        <begin position="229"/>
        <end position="260"/>
    </location>
</feature>
<protein>
    <submittedName>
        <fullName evidence="2">Uncharacterized protein</fullName>
    </submittedName>
</protein>
<feature type="compositionally biased region" description="Acidic residues" evidence="1">
    <location>
        <begin position="368"/>
        <end position="399"/>
    </location>
</feature>
<feature type="compositionally biased region" description="Basic and acidic residues" evidence="1">
    <location>
        <begin position="310"/>
        <end position="319"/>
    </location>
</feature>
<feature type="compositionally biased region" description="Basic and acidic residues" evidence="1">
    <location>
        <begin position="522"/>
        <end position="571"/>
    </location>
</feature>
<accession>A0ABP1RIT9</accession>
<feature type="compositionally biased region" description="Acidic residues" evidence="1">
    <location>
        <begin position="408"/>
        <end position="432"/>
    </location>
</feature>
<feature type="region of interest" description="Disordered" evidence="1">
    <location>
        <begin position="277"/>
        <end position="574"/>
    </location>
</feature>
<dbReference type="PANTHER" id="PTHR36812">
    <property type="entry name" value="NEUROFILAMENT TRIPLET M PROTEIN-LIKE PROTEIN"/>
    <property type="match status" value="1"/>
</dbReference>